<evidence type="ECO:0000259" key="1">
    <source>
        <dbReference type="PROSITE" id="PS50250"/>
    </source>
</evidence>
<name>A0A146K3N6_9EUKA</name>
<sequence length="353" mass="40587">LNRFKNEPKTLTDYSDQLGQQLTYTELQALVHSAEFQQLPKMTIVANLTNLMKYNAPESLTLMEEVVESLSQNAQFYQTALIDFLTLNILRNEASAPQYLQRIDKLVSTLKDQESTSKFVKAQTLQIHYYLLSKNIQKAKALLMATRAQKARLPAEVQRSLDFISGCVQLFAGEYNAAAGYYSEGNFYVQTAFCQLLSGKFQAVEQLVENVQKKEVQAQIKDQLIKIYEIGQLFQQKKYLFQLQTLCQQFYLSNNTFEFKFMTEKLVENEVQKSVLKILKPYKKIQLSYLSFLTGINEELLVQLLTKLIINDSIGYIIDGAKGCLQKVEVQEKESEKLLRQAVEVLEVVETWV</sequence>
<dbReference type="PANTHER" id="PTHR10678">
    <property type="entry name" value="26S PROTEASOME NON-ATPASE REGULATORY SUBUNIT 11/COP9 SIGNALOSOME COMPLEX SUBUNIT 2"/>
    <property type="match status" value="1"/>
</dbReference>
<dbReference type="Pfam" id="PF01399">
    <property type="entry name" value="PCI"/>
    <property type="match status" value="1"/>
</dbReference>
<organism evidence="2">
    <name type="scientific">Trepomonas sp. PC1</name>
    <dbReference type="NCBI Taxonomy" id="1076344"/>
    <lineage>
        <taxon>Eukaryota</taxon>
        <taxon>Metamonada</taxon>
        <taxon>Diplomonadida</taxon>
        <taxon>Hexamitidae</taxon>
        <taxon>Hexamitinae</taxon>
        <taxon>Trepomonas</taxon>
    </lineage>
</organism>
<dbReference type="InterPro" id="IPR000717">
    <property type="entry name" value="PCI_dom"/>
</dbReference>
<protein>
    <recommendedName>
        <fullName evidence="1">PCI domain-containing protein</fullName>
    </recommendedName>
</protein>
<dbReference type="Gene3D" id="1.25.40.570">
    <property type="match status" value="1"/>
</dbReference>
<feature type="non-terminal residue" evidence="2">
    <location>
        <position position="1"/>
    </location>
</feature>
<accession>A0A146K3N6</accession>
<feature type="domain" description="PCI" evidence="1">
    <location>
        <begin position="156"/>
        <end position="332"/>
    </location>
</feature>
<dbReference type="SUPFAM" id="SSF46785">
    <property type="entry name" value="Winged helix' DNA-binding domain"/>
    <property type="match status" value="1"/>
</dbReference>
<dbReference type="EMBL" id="GDID01005086">
    <property type="protein sequence ID" value="JAP91520.1"/>
    <property type="molecule type" value="Transcribed_RNA"/>
</dbReference>
<dbReference type="InterPro" id="IPR050871">
    <property type="entry name" value="26S_Proteasome/COP9_Components"/>
</dbReference>
<dbReference type="PROSITE" id="PS50250">
    <property type="entry name" value="PCI"/>
    <property type="match status" value="1"/>
</dbReference>
<dbReference type="InterPro" id="IPR036390">
    <property type="entry name" value="WH_DNA-bd_sf"/>
</dbReference>
<dbReference type="AlphaFoldDB" id="A0A146K3N6"/>
<proteinExistence type="predicted"/>
<evidence type="ECO:0000313" key="2">
    <source>
        <dbReference type="EMBL" id="JAP91520.1"/>
    </source>
</evidence>
<reference evidence="2" key="1">
    <citation type="submission" date="2015-07" db="EMBL/GenBank/DDBJ databases">
        <title>Adaptation to a free-living lifestyle via gene acquisitions in the diplomonad Trepomonas sp. PC1.</title>
        <authorList>
            <person name="Xu F."/>
            <person name="Jerlstrom-Hultqvist J."/>
            <person name="Kolisko M."/>
            <person name="Simpson A.G.B."/>
            <person name="Roger A.J."/>
            <person name="Svard S.G."/>
            <person name="Andersson J.O."/>
        </authorList>
    </citation>
    <scope>NUCLEOTIDE SEQUENCE</scope>
    <source>
        <strain evidence="2">PC1</strain>
    </source>
</reference>
<gene>
    <name evidence="2" type="ORF">TPC1_16845</name>
</gene>